<evidence type="ECO:0000313" key="1">
    <source>
        <dbReference type="EMBL" id="MBK1790029.1"/>
    </source>
</evidence>
<dbReference type="EMBL" id="JAENIM010000012">
    <property type="protein sequence ID" value="MBK1790029.1"/>
    <property type="molecule type" value="Genomic_DNA"/>
</dbReference>
<dbReference type="AlphaFoldDB" id="A0A8J7MAN6"/>
<proteinExistence type="predicted"/>
<name>A0A8J7MAN6_9BACT</name>
<dbReference type="Proteomes" id="UP000624703">
    <property type="component" value="Unassembled WGS sequence"/>
</dbReference>
<evidence type="ECO:0000313" key="2">
    <source>
        <dbReference type="Proteomes" id="UP000624703"/>
    </source>
</evidence>
<accession>A0A8J7MAN6</accession>
<gene>
    <name evidence="1" type="ORF">JIN82_02540</name>
</gene>
<keyword evidence="2" id="KW-1185">Reference proteome</keyword>
<dbReference type="RefSeq" id="WP_200310071.1">
    <property type="nucleotide sequence ID" value="NZ_JAENIM010000012.1"/>
</dbReference>
<reference evidence="1" key="1">
    <citation type="submission" date="2021-01" db="EMBL/GenBank/DDBJ databases">
        <title>Modified the classification status of verrucomicrobia.</title>
        <authorList>
            <person name="Feng X."/>
        </authorList>
    </citation>
    <scope>NUCLEOTIDE SEQUENCE</scope>
    <source>
        <strain evidence="1">_KCTC 22039</strain>
    </source>
</reference>
<sequence length="196" mass="22067">MAEIDMRRGFVSSGVGRQYLTLTSKMIRQLITILLLLQVASAGEISIESAKKNGMLETLQNYIRHNSIIVDICVYEQEWVPPSATLPKGQLIQRAVVTHVHCGEWQIGQKVQYVHFIEDAQRFNGRFVSTVPGELRTFFYSPDGSETHEADMVEINGDGHWGFGRVNDVFAELFALELKSNAKLKIKSEQGDAPDR</sequence>
<comment type="caution">
    <text evidence="1">The sequence shown here is derived from an EMBL/GenBank/DDBJ whole genome shotgun (WGS) entry which is preliminary data.</text>
</comment>
<protein>
    <submittedName>
        <fullName evidence="1">Uncharacterized protein</fullName>
    </submittedName>
</protein>
<organism evidence="1 2">
    <name type="scientific">Persicirhabdus sediminis</name>
    <dbReference type="NCBI Taxonomy" id="454144"/>
    <lineage>
        <taxon>Bacteria</taxon>
        <taxon>Pseudomonadati</taxon>
        <taxon>Verrucomicrobiota</taxon>
        <taxon>Verrucomicrobiia</taxon>
        <taxon>Verrucomicrobiales</taxon>
        <taxon>Verrucomicrobiaceae</taxon>
        <taxon>Persicirhabdus</taxon>
    </lineage>
</organism>